<evidence type="ECO:0000313" key="12">
    <source>
        <dbReference type="Proteomes" id="UP001359485"/>
    </source>
</evidence>
<dbReference type="SUPFAM" id="SSF50911">
    <property type="entry name" value="Mannose 6-phosphate receptor domain"/>
    <property type="match status" value="1"/>
</dbReference>
<evidence type="ECO:0000256" key="9">
    <source>
        <dbReference type="SAM" id="Phobius"/>
    </source>
</evidence>
<feature type="transmembrane region" description="Helical" evidence="9">
    <location>
        <begin position="141"/>
        <end position="161"/>
    </location>
</feature>
<evidence type="ECO:0000256" key="1">
    <source>
        <dbReference type="ARBA" id="ARBA00004308"/>
    </source>
</evidence>
<reference evidence="11 12" key="1">
    <citation type="submission" date="2023-09" db="EMBL/GenBank/DDBJ databases">
        <title>Genomes of two closely related lineages of the louse Polyplax serrata with different host specificities.</title>
        <authorList>
            <person name="Martinu J."/>
            <person name="Tarabai H."/>
            <person name="Stefka J."/>
            <person name="Hypsa V."/>
        </authorList>
    </citation>
    <scope>NUCLEOTIDE SEQUENCE [LARGE SCALE GENOMIC DNA]</scope>
    <source>
        <strain evidence="11">98ZLc_SE</strain>
    </source>
</reference>
<evidence type="ECO:0000259" key="10">
    <source>
        <dbReference type="PROSITE" id="PS51914"/>
    </source>
</evidence>
<proteinExistence type="predicted"/>
<evidence type="ECO:0000256" key="6">
    <source>
        <dbReference type="ARBA" id="ARBA00023136"/>
    </source>
</evidence>
<keyword evidence="7" id="KW-1015">Disulfide bond</keyword>
<evidence type="ECO:0000256" key="5">
    <source>
        <dbReference type="ARBA" id="ARBA00022989"/>
    </source>
</evidence>
<keyword evidence="5 9" id="KW-1133">Transmembrane helix</keyword>
<dbReference type="PROSITE" id="PS51914">
    <property type="entry name" value="MRH"/>
    <property type="match status" value="1"/>
</dbReference>
<dbReference type="PANTHER" id="PTHR15071">
    <property type="entry name" value="MANNOSE-6-PHOSPHATE RECEPTOR FAMILY MEMBER"/>
    <property type="match status" value="1"/>
</dbReference>
<comment type="caution">
    <text evidence="11">The sequence shown here is derived from an EMBL/GenBank/DDBJ whole genome shotgun (WGS) entry which is preliminary data.</text>
</comment>
<keyword evidence="3 9" id="KW-0812">Transmembrane</keyword>
<evidence type="ECO:0000256" key="7">
    <source>
        <dbReference type="ARBA" id="ARBA00023157"/>
    </source>
</evidence>
<dbReference type="InterPro" id="IPR009011">
    <property type="entry name" value="Man6P_isomerase_rcpt-bd_dom_sf"/>
</dbReference>
<dbReference type="PANTHER" id="PTHR15071:SF29">
    <property type="entry name" value="CATION-DEPENDENT MANNOSE-6-PHOSPHATE RECEPTOR"/>
    <property type="match status" value="1"/>
</dbReference>
<keyword evidence="6 9" id="KW-0472">Membrane</keyword>
<dbReference type="Gene3D" id="2.70.130.10">
    <property type="entry name" value="Mannose-6-phosphate receptor binding domain"/>
    <property type="match status" value="1"/>
</dbReference>
<evidence type="ECO:0000256" key="3">
    <source>
        <dbReference type="ARBA" id="ARBA00022692"/>
    </source>
</evidence>
<gene>
    <name evidence="11" type="ORF">RUM44_001951</name>
</gene>
<evidence type="ECO:0000256" key="8">
    <source>
        <dbReference type="ARBA" id="ARBA00023180"/>
    </source>
</evidence>
<dbReference type="InterPro" id="IPR044865">
    <property type="entry name" value="MRH_dom"/>
</dbReference>
<dbReference type="Pfam" id="PF02157">
    <property type="entry name" value="Man-6-P_recep"/>
    <property type="match status" value="1"/>
</dbReference>
<dbReference type="EMBL" id="JAWJWF010000047">
    <property type="protein sequence ID" value="KAK6622144.1"/>
    <property type="molecule type" value="Genomic_DNA"/>
</dbReference>
<dbReference type="InterPro" id="IPR028927">
    <property type="entry name" value="Man-6-P_rcpt"/>
</dbReference>
<keyword evidence="8" id="KW-0325">Glycoprotein</keyword>
<sequence length="224" mass="25254">MSLEEEKFLDRISPLFGQTYKTEKNGLNYVVGICVDAPKSQINASVVKIKGDTTLVVGRRNESQILGGDTWVLLRYGCEGCANTKESKCLGNHSASIYIVCDSIDHEETAFKLTEENDCHYEFVLPTTIVCEHEKEVSGSTVFLILLLVALFMYFVVGVIYRRFALNAQGCHQLPHFNFWQRIGSLCSDGCHYICRCDTEPEDSWNNITSNFDTSDRDDALLKP</sequence>
<protein>
    <recommendedName>
        <fullName evidence="10">MRH domain-containing protein</fullName>
    </recommendedName>
</protein>
<keyword evidence="12" id="KW-1185">Reference proteome</keyword>
<organism evidence="11 12">
    <name type="scientific">Polyplax serrata</name>
    <name type="common">Common mouse louse</name>
    <dbReference type="NCBI Taxonomy" id="468196"/>
    <lineage>
        <taxon>Eukaryota</taxon>
        <taxon>Metazoa</taxon>
        <taxon>Ecdysozoa</taxon>
        <taxon>Arthropoda</taxon>
        <taxon>Hexapoda</taxon>
        <taxon>Insecta</taxon>
        <taxon>Pterygota</taxon>
        <taxon>Neoptera</taxon>
        <taxon>Paraneoptera</taxon>
        <taxon>Psocodea</taxon>
        <taxon>Troctomorpha</taxon>
        <taxon>Phthiraptera</taxon>
        <taxon>Anoplura</taxon>
        <taxon>Polyplacidae</taxon>
        <taxon>Polyplax</taxon>
    </lineage>
</organism>
<accession>A0ABR1ALT9</accession>
<keyword evidence="4" id="KW-0732">Signal</keyword>
<evidence type="ECO:0000313" key="11">
    <source>
        <dbReference type="EMBL" id="KAK6622144.1"/>
    </source>
</evidence>
<evidence type="ECO:0000256" key="2">
    <source>
        <dbReference type="ARBA" id="ARBA00022448"/>
    </source>
</evidence>
<evidence type="ECO:0000256" key="4">
    <source>
        <dbReference type="ARBA" id="ARBA00022729"/>
    </source>
</evidence>
<name>A0ABR1ALT9_POLSC</name>
<dbReference type="Proteomes" id="UP001359485">
    <property type="component" value="Unassembled WGS sequence"/>
</dbReference>
<comment type="subcellular location">
    <subcellularLocation>
        <location evidence="1">Endomembrane system</location>
    </subcellularLocation>
</comment>
<keyword evidence="2" id="KW-0813">Transport</keyword>
<feature type="domain" description="MRH" evidence="10">
    <location>
        <begin position="3"/>
        <end position="133"/>
    </location>
</feature>